<sequence length="88" mass="9723">MKLTLTDSCNLVRTPVAAVFRLWKSPSETKTLQSPSHSFKSSLVLKDTPNSLETRSGQFSSSAVSGPSLINRKPYPILTIRSQRDLCN</sequence>
<name>A0A8X6XYU4_9ARAC</name>
<dbReference type="Proteomes" id="UP000886998">
    <property type="component" value="Unassembled WGS sequence"/>
</dbReference>
<accession>A0A8X6XYU4</accession>
<protein>
    <submittedName>
        <fullName evidence="1">Uncharacterized protein</fullName>
    </submittedName>
</protein>
<evidence type="ECO:0000313" key="1">
    <source>
        <dbReference type="EMBL" id="GFY61199.1"/>
    </source>
</evidence>
<comment type="caution">
    <text evidence="1">The sequence shown here is derived from an EMBL/GenBank/DDBJ whole genome shotgun (WGS) entry which is preliminary data.</text>
</comment>
<organism evidence="1 2">
    <name type="scientific">Trichonephila inaurata madagascariensis</name>
    <dbReference type="NCBI Taxonomy" id="2747483"/>
    <lineage>
        <taxon>Eukaryota</taxon>
        <taxon>Metazoa</taxon>
        <taxon>Ecdysozoa</taxon>
        <taxon>Arthropoda</taxon>
        <taxon>Chelicerata</taxon>
        <taxon>Arachnida</taxon>
        <taxon>Araneae</taxon>
        <taxon>Araneomorphae</taxon>
        <taxon>Entelegynae</taxon>
        <taxon>Araneoidea</taxon>
        <taxon>Nephilidae</taxon>
        <taxon>Trichonephila</taxon>
        <taxon>Trichonephila inaurata</taxon>
    </lineage>
</organism>
<gene>
    <name evidence="1" type="ORF">TNIN_26811</name>
</gene>
<evidence type="ECO:0000313" key="2">
    <source>
        <dbReference type="Proteomes" id="UP000886998"/>
    </source>
</evidence>
<reference evidence="1" key="1">
    <citation type="submission" date="2020-08" db="EMBL/GenBank/DDBJ databases">
        <title>Multicomponent nature underlies the extraordinary mechanical properties of spider dragline silk.</title>
        <authorList>
            <person name="Kono N."/>
            <person name="Nakamura H."/>
            <person name="Mori M."/>
            <person name="Yoshida Y."/>
            <person name="Ohtoshi R."/>
            <person name="Malay A.D."/>
            <person name="Moran D.A.P."/>
            <person name="Tomita M."/>
            <person name="Numata K."/>
            <person name="Arakawa K."/>
        </authorList>
    </citation>
    <scope>NUCLEOTIDE SEQUENCE</scope>
</reference>
<dbReference type="EMBL" id="BMAV01013483">
    <property type="protein sequence ID" value="GFY61199.1"/>
    <property type="molecule type" value="Genomic_DNA"/>
</dbReference>
<keyword evidence="2" id="KW-1185">Reference proteome</keyword>
<dbReference type="AlphaFoldDB" id="A0A8X6XYU4"/>
<proteinExistence type="predicted"/>